<protein>
    <submittedName>
        <fullName evidence="1">Uncharacterized protein</fullName>
    </submittedName>
</protein>
<proteinExistence type="predicted"/>
<dbReference type="EMBL" id="JADKYB010000001">
    <property type="protein sequence ID" value="MBM9503186.1"/>
    <property type="molecule type" value="Genomic_DNA"/>
</dbReference>
<evidence type="ECO:0000313" key="2">
    <source>
        <dbReference type="Proteomes" id="UP000749040"/>
    </source>
</evidence>
<reference evidence="1 2" key="1">
    <citation type="submission" date="2021-01" db="EMBL/GenBank/DDBJ databases">
        <title>Streptomyces acididurans sp. nov., isolated from a peat swamp forest soil.</title>
        <authorList>
            <person name="Chantavorakit T."/>
            <person name="Duangmal K."/>
        </authorList>
    </citation>
    <scope>NUCLEOTIDE SEQUENCE [LARGE SCALE GENOMIC DNA]</scope>
    <source>
        <strain evidence="1 2">KK5PA1</strain>
    </source>
</reference>
<name>A0ABS2TL03_9ACTN</name>
<keyword evidence="2" id="KW-1185">Reference proteome</keyword>
<comment type="caution">
    <text evidence="1">The sequence shown here is derived from an EMBL/GenBank/DDBJ whole genome shotgun (WGS) entry which is preliminary data.</text>
</comment>
<dbReference type="RefSeq" id="WP_205355059.1">
    <property type="nucleotide sequence ID" value="NZ_JADKYB010000001.1"/>
</dbReference>
<organism evidence="1 2">
    <name type="scientific">Actinacidiphila acididurans</name>
    <dbReference type="NCBI Taxonomy" id="2784346"/>
    <lineage>
        <taxon>Bacteria</taxon>
        <taxon>Bacillati</taxon>
        <taxon>Actinomycetota</taxon>
        <taxon>Actinomycetes</taxon>
        <taxon>Kitasatosporales</taxon>
        <taxon>Streptomycetaceae</taxon>
        <taxon>Actinacidiphila</taxon>
    </lineage>
</organism>
<gene>
    <name evidence="1" type="ORF">ITX44_01320</name>
</gene>
<accession>A0ABS2TL03</accession>
<evidence type="ECO:0000313" key="1">
    <source>
        <dbReference type="EMBL" id="MBM9503186.1"/>
    </source>
</evidence>
<sequence length="58" mass="6189">MGQREGALAVTWLGDWFGDHPELGLSGEERTELIALAEAVDPDLLARVTDAVAPSEPD</sequence>
<dbReference type="Proteomes" id="UP000749040">
    <property type="component" value="Unassembled WGS sequence"/>
</dbReference>